<organism evidence="1 2">
    <name type="scientific">Penicillium coprophilum</name>
    <dbReference type="NCBI Taxonomy" id="36646"/>
    <lineage>
        <taxon>Eukaryota</taxon>
        <taxon>Fungi</taxon>
        <taxon>Dikarya</taxon>
        <taxon>Ascomycota</taxon>
        <taxon>Pezizomycotina</taxon>
        <taxon>Eurotiomycetes</taxon>
        <taxon>Eurotiomycetidae</taxon>
        <taxon>Eurotiales</taxon>
        <taxon>Aspergillaceae</taxon>
        <taxon>Penicillium</taxon>
    </lineage>
</organism>
<evidence type="ECO:0000313" key="1">
    <source>
        <dbReference type="EMBL" id="OQE40923.1"/>
    </source>
</evidence>
<sequence>MFANLFNALNPPPLLLRSLSLIGAVTLHVGEGETAYSFLDDVETRIRKLRNFSLSSSPVQVQEGNVGVNQLVQGVLKPAALDAIHEREGRDQSMHATQTYLVFIVYITRSRAGRILTDPTSICQ</sequence>
<evidence type="ECO:0000313" key="2">
    <source>
        <dbReference type="Proteomes" id="UP000191500"/>
    </source>
</evidence>
<keyword evidence="2" id="KW-1185">Reference proteome</keyword>
<reference evidence="2" key="1">
    <citation type="journal article" date="2017" name="Nat. Microbiol.">
        <title>Global analysis of biosynthetic gene clusters reveals vast potential of secondary metabolite production in Penicillium species.</title>
        <authorList>
            <person name="Nielsen J.C."/>
            <person name="Grijseels S."/>
            <person name="Prigent S."/>
            <person name="Ji B."/>
            <person name="Dainat J."/>
            <person name="Nielsen K.F."/>
            <person name="Frisvad J.C."/>
            <person name="Workman M."/>
            <person name="Nielsen J."/>
        </authorList>
    </citation>
    <scope>NUCLEOTIDE SEQUENCE [LARGE SCALE GENOMIC DNA]</scope>
    <source>
        <strain evidence="2">IBT 31321</strain>
    </source>
</reference>
<dbReference type="AlphaFoldDB" id="A0A1V6URZ8"/>
<name>A0A1V6URZ8_9EURO</name>
<comment type="caution">
    <text evidence="1">The sequence shown here is derived from an EMBL/GenBank/DDBJ whole genome shotgun (WGS) entry which is preliminary data.</text>
</comment>
<protein>
    <submittedName>
        <fullName evidence="1">Uncharacterized protein</fullName>
    </submittedName>
</protein>
<dbReference type="Proteomes" id="UP000191500">
    <property type="component" value="Unassembled WGS sequence"/>
</dbReference>
<proteinExistence type="predicted"/>
<dbReference type="EMBL" id="MDDG01000005">
    <property type="protein sequence ID" value="OQE40923.1"/>
    <property type="molecule type" value="Genomic_DNA"/>
</dbReference>
<gene>
    <name evidence="1" type="ORF">PENCOP_c005G02381</name>
</gene>
<accession>A0A1V6URZ8</accession>